<organism evidence="1 2">
    <name type="scientific">Liparis tanakae</name>
    <name type="common">Tanaka's snailfish</name>
    <dbReference type="NCBI Taxonomy" id="230148"/>
    <lineage>
        <taxon>Eukaryota</taxon>
        <taxon>Metazoa</taxon>
        <taxon>Chordata</taxon>
        <taxon>Craniata</taxon>
        <taxon>Vertebrata</taxon>
        <taxon>Euteleostomi</taxon>
        <taxon>Actinopterygii</taxon>
        <taxon>Neopterygii</taxon>
        <taxon>Teleostei</taxon>
        <taxon>Neoteleostei</taxon>
        <taxon>Acanthomorphata</taxon>
        <taxon>Eupercaria</taxon>
        <taxon>Perciformes</taxon>
        <taxon>Cottioidei</taxon>
        <taxon>Cottales</taxon>
        <taxon>Liparidae</taxon>
        <taxon>Liparis</taxon>
    </lineage>
</organism>
<accession>A0A4Z2HQZ5</accession>
<protein>
    <submittedName>
        <fullName evidence="1">Uncharacterized protein</fullName>
    </submittedName>
</protein>
<proteinExistence type="predicted"/>
<dbReference type="AlphaFoldDB" id="A0A4Z2HQZ5"/>
<name>A0A4Z2HQZ5_9TELE</name>
<gene>
    <name evidence="1" type="ORF">EYF80_022540</name>
</gene>
<evidence type="ECO:0000313" key="1">
    <source>
        <dbReference type="EMBL" id="TNN67202.1"/>
    </source>
</evidence>
<dbReference type="EMBL" id="SRLO01000207">
    <property type="protein sequence ID" value="TNN67202.1"/>
    <property type="molecule type" value="Genomic_DNA"/>
</dbReference>
<keyword evidence="2" id="KW-1185">Reference proteome</keyword>
<reference evidence="1 2" key="1">
    <citation type="submission" date="2019-03" db="EMBL/GenBank/DDBJ databases">
        <title>First draft genome of Liparis tanakae, snailfish: a comprehensive survey of snailfish specific genes.</title>
        <authorList>
            <person name="Kim W."/>
            <person name="Song I."/>
            <person name="Jeong J.-H."/>
            <person name="Kim D."/>
            <person name="Kim S."/>
            <person name="Ryu S."/>
            <person name="Song J.Y."/>
            <person name="Lee S.K."/>
        </authorList>
    </citation>
    <scope>NUCLEOTIDE SEQUENCE [LARGE SCALE GENOMIC DNA]</scope>
    <source>
        <tissue evidence="1">Muscle</tissue>
    </source>
</reference>
<evidence type="ECO:0000313" key="2">
    <source>
        <dbReference type="Proteomes" id="UP000314294"/>
    </source>
</evidence>
<sequence>MIPADLMLILRPLTNRRAAALSSAVGSSPSGCWWS</sequence>
<dbReference type="Proteomes" id="UP000314294">
    <property type="component" value="Unassembled WGS sequence"/>
</dbReference>
<comment type="caution">
    <text evidence="1">The sequence shown here is derived from an EMBL/GenBank/DDBJ whole genome shotgun (WGS) entry which is preliminary data.</text>
</comment>